<evidence type="ECO:0000313" key="2">
    <source>
        <dbReference type="EMBL" id="KAF5356391.1"/>
    </source>
</evidence>
<dbReference type="OrthoDB" id="3261349at2759"/>
<keyword evidence="1" id="KW-1133">Transmembrane helix</keyword>
<evidence type="ECO:0000256" key="1">
    <source>
        <dbReference type="SAM" id="Phobius"/>
    </source>
</evidence>
<feature type="transmembrane region" description="Helical" evidence="1">
    <location>
        <begin position="92"/>
        <end position="111"/>
    </location>
</feature>
<keyword evidence="1" id="KW-0472">Membrane</keyword>
<proteinExistence type="predicted"/>
<comment type="caution">
    <text evidence="2">The sequence shown here is derived from an EMBL/GenBank/DDBJ whole genome shotgun (WGS) entry which is preliminary data.</text>
</comment>
<protein>
    <submittedName>
        <fullName evidence="2">Uncharacterized protein</fullName>
    </submittedName>
</protein>
<sequence length="321" mass="36518">MLLACLSRCMRYNSYWIVWITLRGTVISGSLCLRIYALYERSRRILVIMVVANMLVIVVALWLSLYQGAVPMELHPEGCVVQIRVDSVFQRIIPWILTIVIDSLLFSLTLWKSWSMRHHHGFNAQVLDPLIGLLIRDGAVYYVFMLLGELANVITYYSTQGRPSRCQLEEFVHRVGLFIKWDYSYLDSERPEGDTLPHETRSIFKALTLPALESLALVDAAGTYHYSHHDGDDNEDSVLGFCVDPLMEMLERSYKHSHTGTGLKLKKLGLWTTEMTGEQLLKLLKLECMNTFEGEGEFVFVYGDGYWGGCGGVNAEEGEGE</sequence>
<dbReference type="AlphaFoldDB" id="A0A8H5LEC3"/>
<reference evidence="2 3" key="1">
    <citation type="journal article" date="2020" name="ISME J.">
        <title>Uncovering the hidden diversity of litter-decomposition mechanisms in mushroom-forming fungi.</title>
        <authorList>
            <person name="Floudas D."/>
            <person name="Bentzer J."/>
            <person name="Ahren D."/>
            <person name="Johansson T."/>
            <person name="Persson P."/>
            <person name="Tunlid A."/>
        </authorList>
    </citation>
    <scope>NUCLEOTIDE SEQUENCE [LARGE SCALE GENOMIC DNA]</scope>
    <source>
        <strain evidence="2 3">CBS 291.85</strain>
    </source>
</reference>
<accession>A0A8H5LEC3</accession>
<keyword evidence="3" id="KW-1185">Reference proteome</keyword>
<feature type="transmembrane region" description="Helical" evidence="1">
    <location>
        <begin position="16"/>
        <end position="38"/>
    </location>
</feature>
<feature type="transmembrane region" description="Helical" evidence="1">
    <location>
        <begin position="45"/>
        <end position="65"/>
    </location>
</feature>
<name>A0A8H5LEC3_9AGAR</name>
<dbReference type="Proteomes" id="UP000559256">
    <property type="component" value="Unassembled WGS sequence"/>
</dbReference>
<evidence type="ECO:0000313" key="3">
    <source>
        <dbReference type="Proteomes" id="UP000559256"/>
    </source>
</evidence>
<organism evidence="2 3">
    <name type="scientific">Tetrapyrgos nigripes</name>
    <dbReference type="NCBI Taxonomy" id="182062"/>
    <lineage>
        <taxon>Eukaryota</taxon>
        <taxon>Fungi</taxon>
        <taxon>Dikarya</taxon>
        <taxon>Basidiomycota</taxon>
        <taxon>Agaricomycotina</taxon>
        <taxon>Agaricomycetes</taxon>
        <taxon>Agaricomycetidae</taxon>
        <taxon>Agaricales</taxon>
        <taxon>Marasmiineae</taxon>
        <taxon>Marasmiaceae</taxon>
        <taxon>Tetrapyrgos</taxon>
    </lineage>
</organism>
<gene>
    <name evidence="2" type="ORF">D9758_009547</name>
</gene>
<dbReference type="EMBL" id="JAACJM010000055">
    <property type="protein sequence ID" value="KAF5356391.1"/>
    <property type="molecule type" value="Genomic_DNA"/>
</dbReference>
<keyword evidence="1" id="KW-0812">Transmembrane</keyword>